<accession>A0A1I1DXU4</accession>
<dbReference type="EMBL" id="FOLI01000001">
    <property type="protein sequence ID" value="SFB79644.1"/>
    <property type="molecule type" value="Genomic_DNA"/>
</dbReference>
<dbReference type="Pfam" id="PF06949">
    <property type="entry name" value="DUF1292"/>
    <property type="match status" value="1"/>
</dbReference>
<evidence type="ECO:0000313" key="3">
    <source>
        <dbReference type="EMBL" id="SFB79644.1"/>
    </source>
</evidence>
<keyword evidence="4" id="KW-1185">Reference proteome</keyword>
<dbReference type="RefSeq" id="WP_091501145.1">
    <property type="nucleotide sequence ID" value="NZ_FOLI01000001.1"/>
</dbReference>
<gene>
    <name evidence="3" type="ORF">SAMN05660453_0191</name>
</gene>
<evidence type="ECO:0000256" key="1">
    <source>
        <dbReference type="ARBA" id="ARBA00008439"/>
    </source>
</evidence>
<dbReference type="NCBIfam" id="NF010215">
    <property type="entry name" value="PRK13678.1-2"/>
    <property type="match status" value="1"/>
</dbReference>
<dbReference type="STRING" id="283737.SAMN05660453_0191"/>
<evidence type="ECO:0000313" key="4">
    <source>
        <dbReference type="Proteomes" id="UP000199376"/>
    </source>
</evidence>
<sequence>MAKQNPEIDKITLVDDNGDEALYEVLFTFHSEEYDKSYILLVPDGVEEDEQVDVQAYIFNPEEDGESKEGNLMPIEDDAEWAMVEEVLNTFLDDDSNFE</sequence>
<dbReference type="InterPro" id="IPR009711">
    <property type="entry name" value="UPF0473"/>
</dbReference>
<evidence type="ECO:0000256" key="2">
    <source>
        <dbReference type="HAMAP-Rule" id="MF_01448"/>
    </source>
</evidence>
<protein>
    <recommendedName>
        <fullName evidence="2">UPF0473 protein SAMN05660453_0191</fullName>
    </recommendedName>
</protein>
<dbReference type="AlphaFoldDB" id="A0A1I1DXU4"/>
<dbReference type="HAMAP" id="MF_01448">
    <property type="entry name" value="UPF0473"/>
    <property type="match status" value="1"/>
</dbReference>
<proteinExistence type="inferred from homology"/>
<dbReference type="PANTHER" id="PTHR40066">
    <property type="entry name" value="UPF0473 PROTEIN CBO2561/CLC_2432"/>
    <property type="match status" value="1"/>
</dbReference>
<comment type="similarity">
    <text evidence="1 2">Belongs to the UPF0473 family.</text>
</comment>
<reference evidence="3 4" key="1">
    <citation type="submission" date="2016-10" db="EMBL/GenBank/DDBJ databases">
        <authorList>
            <person name="de Groot N.N."/>
        </authorList>
    </citation>
    <scope>NUCLEOTIDE SEQUENCE [LARGE SCALE GENOMIC DNA]</scope>
    <source>
        <strain evidence="3 4">DSM 19113</strain>
    </source>
</reference>
<dbReference type="NCBIfam" id="NF010217">
    <property type="entry name" value="PRK13678.1-4"/>
    <property type="match status" value="1"/>
</dbReference>
<dbReference type="Proteomes" id="UP000199376">
    <property type="component" value="Unassembled WGS sequence"/>
</dbReference>
<dbReference type="PANTHER" id="PTHR40066:SF1">
    <property type="entry name" value="UPF0473 PROTEIN CBO2561_CLC_2432"/>
    <property type="match status" value="1"/>
</dbReference>
<organism evidence="3 4">
    <name type="scientific">Fructobacillus durionis</name>
    <dbReference type="NCBI Taxonomy" id="283737"/>
    <lineage>
        <taxon>Bacteria</taxon>
        <taxon>Bacillati</taxon>
        <taxon>Bacillota</taxon>
        <taxon>Bacilli</taxon>
        <taxon>Lactobacillales</taxon>
        <taxon>Lactobacillaceae</taxon>
        <taxon>Fructobacillus</taxon>
    </lineage>
</organism>
<dbReference type="OrthoDB" id="2086132at2"/>
<name>A0A1I1DXU4_9LACO</name>